<comment type="caution">
    <text evidence="2">The sequence shown here is derived from an EMBL/GenBank/DDBJ whole genome shotgun (WGS) entry which is preliminary data.</text>
</comment>
<gene>
    <name evidence="2" type="ORF">CKAH01_15167</name>
</gene>
<evidence type="ECO:0000313" key="2">
    <source>
        <dbReference type="EMBL" id="KAK2769548.1"/>
    </source>
</evidence>
<feature type="compositionally biased region" description="Basic and acidic residues" evidence="1">
    <location>
        <begin position="1"/>
        <end position="11"/>
    </location>
</feature>
<organism evidence="2 3">
    <name type="scientific">Colletotrichum kahawae</name>
    <name type="common">Coffee berry disease fungus</name>
    <dbReference type="NCBI Taxonomy" id="34407"/>
    <lineage>
        <taxon>Eukaryota</taxon>
        <taxon>Fungi</taxon>
        <taxon>Dikarya</taxon>
        <taxon>Ascomycota</taxon>
        <taxon>Pezizomycotina</taxon>
        <taxon>Sordariomycetes</taxon>
        <taxon>Hypocreomycetidae</taxon>
        <taxon>Glomerellales</taxon>
        <taxon>Glomerellaceae</taxon>
        <taxon>Colletotrichum</taxon>
        <taxon>Colletotrichum gloeosporioides species complex</taxon>
    </lineage>
</organism>
<evidence type="ECO:0000313" key="3">
    <source>
        <dbReference type="Proteomes" id="UP001281614"/>
    </source>
</evidence>
<proteinExistence type="predicted"/>
<reference evidence="2" key="1">
    <citation type="submission" date="2023-02" db="EMBL/GenBank/DDBJ databases">
        <title>Colletotrichum kahawae CIFC_Que2 genome sequencing and assembly.</title>
        <authorList>
            <person name="Baroncelli R."/>
        </authorList>
    </citation>
    <scope>NUCLEOTIDE SEQUENCE</scope>
    <source>
        <strain evidence="2">CIFC_Que2</strain>
    </source>
</reference>
<dbReference type="Proteomes" id="UP001281614">
    <property type="component" value="Unassembled WGS sequence"/>
</dbReference>
<keyword evidence="3" id="KW-1185">Reference proteome</keyword>
<sequence length="64" mass="7292">MLQQKESRRGDLSYFLGGKSASDPDDWSPCIDVVKETIKFAMITERLDAHISQQRDHTPPTSTR</sequence>
<name>A0AAD9YMK4_COLKA</name>
<accession>A0AAD9YMK4</accession>
<evidence type="ECO:0000256" key="1">
    <source>
        <dbReference type="SAM" id="MobiDB-lite"/>
    </source>
</evidence>
<feature type="region of interest" description="Disordered" evidence="1">
    <location>
        <begin position="1"/>
        <end position="28"/>
    </location>
</feature>
<dbReference type="EMBL" id="VYYT01000110">
    <property type="protein sequence ID" value="KAK2769548.1"/>
    <property type="molecule type" value="Genomic_DNA"/>
</dbReference>
<protein>
    <submittedName>
        <fullName evidence="2">Uncharacterized protein</fullName>
    </submittedName>
</protein>
<dbReference type="AlphaFoldDB" id="A0AAD9YMK4"/>